<feature type="transmembrane region" description="Helical" evidence="2">
    <location>
        <begin position="269"/>
        <end position="292"/>
    </location>
</feature>
<dbReference type="Gene3D" id="1.20.1250.20">
    <property type="entry name" value="MFS general substrate transporter like domains"/>
    <property type="match status" value="1"/>
</dbReference>
<dbReference type="InterPro" id="IPR036259">
    <property type="entry name" value="MFS_trans_sf"/>
</dbReference>
<dbReference type="Proteomes" id="UP000218231">
    <property type="component" value="Unassembled WGS sequence"/>
</dbReference>
<feature type="transmembrane region" description="Helical" evidence="2">
    <location>
        <begin position="607"/>
        <end position="631"/>
    </location>
</feature>
<feature type="transmembrane region" description="Helical" evidence="2">
    <location>
        <begin position="312"/>
        <end position="331"/>
    </location>
</feature>
<organism evidence="3 4">
    <name type="scientific">Diploscapter pachys</name>
    <dbReference type="NCBI Taxonomy" id="2018661"/>
    <lineage>
        <taxon>Eukaryota</taxon>
        <taxon>Metazoa</taxon>
        <taxon>Ecdysozoa</taxon>
        <taxon>Nematoda</taxon>
        <taxon>Chromadorea</taxon>
        <taxon>Rhabditida</taxon>
        <taxon>Rhabditina</taxon>
        <taxon>Rhabditomorpha</taxon>
        <taxon>Rhabditoidea</taxon>
        <taxon>Rhabditidae</taxon>
        <taxon>Diploscapter</taxon>
    </lineage>
</organism>
<keyword evidence="4" id="KW-1185">Reference proteome</keyword>
<dbReference type="AlphaFoldDB" id="A0A2A2KNG9"/>
<dbReference type="OrthoDB" id="5062115at2759"/>
<protein>
    <recommendedName>
        <fullName evidence="5">Solute carrier organic anion transporter family member</fullName>
    </recommendedName>
</protein>
<feature type="transmembrane region" description="Helical" evidence="2">
    <location>
        <begin position="235"/>
        <end position="257"/>
    </location>
</feature>
<dbReference type="InterPro" id="IPR004156">
    <property type="entry name" value="OATP"/>
</dbReference>
<name>A0A2A2KNG9_9BILA</name>
<feature type="transmembrane region" description="Helical" evidence="2">
    <location>
        <begin position="74"/>
        <end position="96"/>
    </location>
</feature>
<keyword evidence="1" id="KW-1015">Disulfide bond</keyword>
<dbReference type="PANTHER" id="PTHR11388">
    <property type="entry name" value="ORGANIC ANION TRANSPORTER"/>
    <property type="match status" value="1"/>
</dbReference>
<dbReference type="EMBL" id="LIAE01008125">
    <property type="protein sequence ID" value="PAV75373.1"/>
    <property type="molecule type" value="Genomic_DNA"/>
</dbReference>
<accession>A0A2A2KNG9</accession>
<feature type="transmembrane region" description="Helical" evidence="2">
    <location>
        <begin position="453"/>
        <end position="471"/>
    </location>
</feature>
<evidence type="ECO:0000313" key="3">
    <source>
        <dbReference type="EMBL" id="PAV75373.1"/>
    </source>
</evidence>
<keyword evidence="2" id="KW-0472">Membrane</keyword>
<dbReference type="GO" id="GO:0015347">
    <property type="term" value="F:sodium-independent organic anion transmembrane transporter activity"/>
    <property type="evidence" value="ECO:0007669"/>
    <property type="project" value="TreeGrafter"/>
</dbReference>
<evidence type="ECO:0000256" key="2">
    <source>
        <dbReference type="SAM" id="Phobius"/>
    </source>
</evidence>
<proteinExistence type="predicted"/>
<dbReference type="GO" id="GO:0043252">
    <property type="term" value="P:sodium-independent organic anion transport"/>
    <property type="evidence" value="ECO:0007669"/>
    <property type="project" value="TreeGrafter"/>
</dbReference>
<dbReference type="Pfam" id="PF03137">
    <property type="entry name" value="OATP"/>
    <property type="match status" value="1"/>
</dbReference>
<evidence type="ECO:0008006" key="5">
    <source>
        <dbReference type="Google" id="ProtNLM"/>
    </source>
</evidence>
<dbReference type="GO" id="GO:0016323">
    <property type="term" value="C:basolateral plasma membrane"/>
    <property type="evidence" value="ECO:0007669"/>
    <property type="project" value="TreeGrafter"/>
</dbReference>
<keyword evidence="2" id="KW-0812">Transmembrane</keyword>
<dbReference type="CDD" id="cd17336">
    <property type="entry name" value="MFS_SLCO_OATP"/>
    <property type="match status" value="1"/>
</dbReference>
<feature type="transmembrane region" description="Helical" evidence="2">
    <location>
        <begin position="413"/>
        <end position="433"/>
    </location>
</feature>
<reference evidence="3 4" key="1">
    <citation type="journal article" date="2017" name="Curr. Biol.">
        <title>Genome architecture and evolution of a unichromosomal asexual nematode.</title>
        <authorList>
            <person name="Fradin H."/>
            <person name="Zegar C."/>
            <person name="Gutwein M."/>
            <person name="Lucas J."/>
            <person name="Kovtun M."/>
            <person name="Corcoran D."/>
            <person name="Baugh L.R."/>
            <person name="Kiontke K."/>
            <person name="Gunsalus K."/>
            <person name="Fitch D.H."/>
            <person name="Piano F."/>
        </authorList>
    </citation>
    <scope>NUCLEOTIDE SEQUENCE [LARGE SCALE GENOMIC DNA]</scope>
    <source>
        <strain evidence="3">PF1309</strain>
    </source>
</reference>
<keyword evidence="2" id="KW-1133">Transmembrane helix</keyword>
<dbReference type="NCBIfam" id="TIGR00805">
    <property type="entry name" value="oat"/>
    <property type="match status" value="1"/>
</dbReference>
<dbReference type="SUPFAM" id="SSF103473">
    <property type="entry name" value="MFS general substrate transporter"/>
    <property type="match status" value="1"/>
</dbReference>
<feature type="transmembrane region" description="Helical" evidence="2">
    <location>
        <begin position="45"/>
        <end position="67"/>
    </location>
</feature>
<dbReference type="STRING" id="2018661.A0A2A2KNG9"/>
<evidence type="ECO:0000313" key="4">
    <source>
        <dbReference type="Proteomes" id="UP000218231"/>
    </source>
</evidence>
<feature type="transmembrane region" description="Helical" evidence="2">
    <location>
        <begin position="7"/>
        <end position="33"/>
    </location>
</feature>
<dbReference type="PANTHER" id="PTHR11388:SF150">
    <property type="entry name" value="SOLUTE CARRIER ORGANIC ANION TRANSPORTER FAMILY MEMBER"/>
    <property type="match status" value="1"/>
</dbReference>
<feature type="transmembrane region" description="Helical" evidence="2">
    <location>
        <begin position="643"/>
        <end position="662"/>
    </location>
</feature>
<comment type="caution">
    <text evidence="3">The sequence shown here is derived from an EMBL/GenBank/DDBJ whole genome shotgun (WGS) entry which is preliminary data.</text>
</comment>
<evidence type="ECO:0000256" key="1">
    <source>
        <dbReference type="ARBA" id="ARBA00023157"/>
    </source>
</evidence>
<gene>
    <name evidence="3" type="ORF">WR25_14853</name>
</gene>
<sequence length="1158" mass="131561">MVNKVQLFFIVFGLVYFLESIGGFYMTSAVVYIEKQFQIPSRLSGTMVSAGDFAYIPLVIFTSYFGGKGNRARWIGVGSMLIAVANFLIASSNFLFPVEKFHINESYIPNTLSYEVDRYLRDNVTDLRLKEQWFTTMIKAVDKRNAINGSYIGSEEDDLYLKYQYYCNYFKERMPVCKEIESRIAQEFPITEREISSVRTLTSLPYSFCHPVLNNLRTEQNALECQREDTSMGPFMMIFCGLLVLGVGRTMPFSLGLPLIDDNVKKNNLPLYFAMMFFCKILGPVLGLLIGAQLNKVYYNFNPPPGLSPVDPMWIGCWWLGFLMFGAFLFFPSLGLALFPSDSFDAGNAPEDEELVEQNGAGAPAKKKSKGKLNLVDRHIKKDESGKGYMPETLGEKVYEFASTVKDLFKNPIFIGAMCGRIVDVLAFKGFFVFIGKYLEIQFGFPQFQIQRYLAGTGIGGFACGVMIGSISMKKFRLQGRKAATWVACCSLMAALLSFTNGLVGCKSVIGTIADQGMKNNYTYTSCRQDCKCDAMPMYPVCNREGQVFYSPCQAGCPITGANFSIFSEDKKQEQLTFTDCFCSNSTYSDVSRKYCKIEKCEKNFKWFFVFQSIGAVFGGLSVVPGMLIVLRAVPPEHRSISLGFNGFLVSLLATLPSPVLWGKIIDMSCLLWQKTCKTTGACALYNTDELRVRLHVIYGCLRMFSLLSDIWVIYWAKGLKLLDDEEKVDEKTDEKADDSMPMTIDIYDTIAEIPANLTEGMPKGVLEKYLEIGHIMLNTSLSKQDRVKEFETKIKEIVKMFPEHANLTDEGLDSVMGMFSMMFATIMDFTDWAQKRLNETDIRPTLRDAIYQLKDLFLSTKFFDAGKEARLKMTHEILDKLTPEDKKQFDDLIKETQTAIESIFSPSSSNNNSKSDDRLEDLHEAINKKYEKVHGSELDFVEESLRWVAIQTRLENYLKLIDWITHQQTDESMDKNVSKTIDTYKKFLSKMSFYTIRPDERKNVISSFLKKLKPEELEKLSKFLQLIEVKMDELNIGKDPEEATLIPENFTTTTYSSILAADDMDMTTVPWWATTTPPWYYTTTPPWYYTTTQRSFFGSMLGGVGKIAGGHKKQKPPKQEIHIHIDGGSANKIKATAYWTTTKRPGFIRRAWNKIRG</sequence>